<name>A0A2R2NVQ6_9EURY</name>
<evidence type="ECO:0000313" key="2">
    <source>
        <dbReference type="EMBL" id="AKB09811.1"/>
    </source>
</evidence>
<feature type="transmembrane region" description="Helical" evidence="1">
    <location>
        <begin position="189"/>
        <end position="213"/>
    </location>
</feature>
<keyword evidence="2" id="KW-0614">Plasmid</keyword>
<keyword evidence="1" id="KW-1133">Transmembrane helix</keyword>
<reference evidence="2" key="1">
    <citation type="submission" date="2014-03" db="EMBL/GenBank/DDBJ databases">
        <title>pFA-1, a novel haloarchaeal plasmid isolated from the type strain of Halorubrum litoreum, contains an integrase family tyrosine recombinases.</title>
        <authorList>
            <person name="Chen S."/>
            <person name="Qin J."/>
            <person name="Yan Z."/>
            <person name="Yang Z.L."/>
        </authorList>
    </citation>
    <scope>NUCLEOTIDE SEQUENCE</scope>
    <source>
        <strain evidence="2">Fa-1</strain>
        <plasmid evidence="2">pFA-1</plasmid>
    </source>
</reference>
<protein>
    <submittedName>
        <fullName evidence="2">Uncharacterized protein</fullName>
    </submittedName>
</protein>
<keyword evidence="1" id="KW-0812">Transmembrane</keyword>
<dbReference type="AlphaFoldDB" id="A0A2R2NVQ6"/>
<evidence type="ECO:0000256" key="1">
    <source>
        <dbReference type="SAM" id="Phobius"/>
    </source>
</evidence>
<dbReference type="RefSeq" id="WP_192960669.1">
    <property type="nucleotide sequence ID" value="NZ_KJ619463.1"/>
</dbReference>
<feature type="transmembrane region" description="Helical" evidence="1">
    <location>
        <begin position="219"/>
        <end position="238"/>
    </location>
</feature>
<organism evidence="2">
    <name type="scientific">Halorubrum distributum</name>
    <dbReference type="NCBI Taxonomy" id="29283"/>
    <lineage>
        <taxon>Archaea</taxon>
        <taxon>Methanobacteriati</taxon>
        <taxon>Methanobacteriota</taxon>
        <taxon>Stenosarchaea group</taxon>
        <taxon>Halobacteria</taxon>
        <taxon>Halobacteriales</taxon>
        <taxon>Haloferacaceae</taxon>
        <taxon>Halorubrum</taxon>
        <taxon>Halorubrum distributum group</taxon>
    </lineage>
</organism>
<geneLocation type="plasmid" evidence="2">
    <name>pFA-1</name>
</geneLocation>
<dbReference type="EMBL" id="KJ619463">
    <property type="protein sequence ID" value="AKB09811.1"/>
    <property type="molecule type" value="Genomic_DNA"/>
</dbReference>
<sequence>MKRVIGAQVRGELLERFEEVNADREEGVTESELIREVLDDGLAVREVPLYTRLGVSNRVGAQLEDARDEDESQEEVVRRFLTEAVEARERDVFDEVGAPDDLREAVEAARQEGEPEADAVRRLLREGVEAQDRDAFDVLGGGEQLREWVLERAEENEEPDEAIRRLLVEGVRHTSEYRRAERLSGTTSTVALLAGFIYTALPGSVLAISVFGLTTLDSLATGALGVLVLFWIVTLLMTSARWIQRRRSEGAF</sequence>
<accession>A0A2R2NVQ6</accession>
<keyword evidence="1" id="KW-0472">Membrane</keyword>
<proteinExistence type="predicted"/>